<proteinExistence type="inferred from homology"/>
<dbReference type="PROSITE" id="PS51712">
    <property type="entry name" value="G_ENGA"/>
    <property type="match status" value="2"/>
</dbReference>
<dbReference type="HAMAP" id="MF_00195">
    <property type="entry name" value="GTPase_Der"/>
    <property type="match status" value="1"/>
</dbReference>
<reference evidence="9 10" key="1">
    <citation type="journal article" date="2021" name="Elife">
        <title>Chloroplast acquisition without the gene transfer in kleptoplastic sea slugs, Plakobranchus ocellatus.</title>
        <authorList>
            <person name="Maeda T."/>
            <person name="Takahashi S."/>
            <person name="Yoshida T."/>
            <person name="Shimamura S."/>
            <person name="Takaki Y."/>
            <person name="Nagai Y."/>
            <person name="Toyoda A."/>
            <person name="Suzuki Y."/>
            <person name="Arimoto A."/>
            <person name="Ishii H."/>
            <person name="Satoh N."/>
            <person name="Nishiyama T."/>
            <person name="Hasebe M."/>
            <person name="Maruyama T."/>
            <person name="Minagawa J."/>
            <person name="Obokata J."/>
            <person name="Shigenobu S."/>
        </authorList>
    </citation>
    <scope>NUCLEOTIDE SEQUENCE [LARGE SCALE GENOMIC DNA]</scope>
</reference>
<dbReference type="InterPro" id="IPR032859">
    <property type="entry name" value="KH_dom-like"/>
</dbReference>
<keyword evidence="10" id="KW-1185">Reference proteome</keyword>
<dbReference type="FunFam" id="3.30.300.20:FF:000004">
    <property type="entry name" value="GTPase Der"/>
    <property type="match status" value="1"/>
</dbReference>
<sequence length="432" mass="49373">MGVVAIVGRPNVGKSTLFNRLIQKREAIVEPTSGVTRDRHYGKANWGGVSFTVIDTGGYVANSEDIFQVEIDKQVELAIEQADVILFLVSVTDGVVAMDRDIMQLLRKERKPVLTVINKVDNHHMAQLSVEFYDMGIANYYNISSINGSGTGDLLDEVIKYLPNKEDTEDDKPKIAVVGRPNSGKSSFINTILGQDRYIVTNIAGTTRDSIESNYSKFGFDFKIVDTAGIRRKSKVKEDLEFYAVMRSIRTIEYSDICLLLVDATRGFEGQDKSIFWIAEKNNKGVVILVNKWDLMEKDTHLSKQIEETIKNQIKPFSNVPILFISVLEKQRILKALHSAIAVYENRNRRIHTKKLNEYLLPIIAKNPPPISKGKEIKIKFCMQLPTKYPQFIFFANLPQYIKEQYTRFLENKIRQAYNFEGVPVRIFFRKK</sequence>
<comment type="similarity">
    <text evidence="1 7">Belongs to the TRAFAC class TrmE-Era-EngA-EngB-Septin-like GTPase superfamily. EngA (Der) GTPase family.</text>
</comment>
<evidence type="ECO:0000259" key="8">
    <source>
        <dbReference type="PROSITE" id="PS51712"/>
    </source>
</evidence>
<evidence type="ECO:0000313" key="10">
    <source>
        <dbReference type="Proteomes" id="UP000762676"/>
    </source>
</evidence>
<feature type="domain" description="EngA-type G" evidence="8">
    <location>
        <begin position="173"/>
        <end position="348"/>
    </location>
</feature>
<dbReference type="Proteomes" id="UP000762676">
    <property type="component" value="Unassembled WGS sequence"/>
</dbReference>
<evidence type="ECO:0000256" key="5">
    <source>
        <dbReference type="ARBA" id="ARBA00022741"/>
    </source>
</evidence>
<keyword evidence="3" id="KW-0690">Ribosome biogenesis</keyword>
<keyword evidence="4 7" id="KW-0677">Repeat</keyword>
<dbReference type="InterPro" id="IPR005225">
    <property type="entry name" value="Small_GTP-bd"/>
</dbReference>
<dbReference type="InterPro" id="IPR015946">
    <property type="entry name" value="KH_dom-like_a/b"/>
</dbReference>
<evidence type="ECO:0000256" key="3">
    <source>
        <dbReference type="ARBA" id="ARBA00022517"/>
    </source>
</evidence>
<dbReference type="NCBIfam" id="TIGR00231">
    <property type="entry name" value="small_GTP"/>
    <property type="match status" value="2"/>
</dbReference>
<evidence type="ECO:0000256" key="7">
    <source>
        <dbReference type="RuleBase" id="RU004481"/>
    </source>
</evidence>
<dbReference type="Pfam" id="PF01926">
    <property type="entry name" value="MMR_HSR1"/>
    <property type="match status" value="2"/>
</dbReference>
<dbReference type="Gene3D" id="3.30.300.20">
    <property type="match status" value="1"/>
</dbReference>
<feature type="domain" description="EngA-type G" evidence="8">
    <location>
        <begin position="2"/>
        <end position="166"/>
    </location>
</feature>
<dbReference type="InterPro" id="IPR027417">
    <property type="entry name" value="P-loop_NTPase"/>
</dbReference>
<dbReference type="PANTHER" id="PTHR43834">
    <property type="entry name" value="GTPASE DER"/>
    <property type="match status" value="1"/>
</dbReference>
<gene>
    <name evidence="9" type="ORF">ElyMa_002316900</name>
</gene>
<dbReference type="FunFam" id="3.40.50.300:FF:000057">
    <property type="entry name" value="GTPase Der"/>
    <property type="match status" value="1"/>
</dbReference>
<dbReference type="EMBL" id="BMAT01004790">
    <property type="protein sequence ID" value="GFR80552.1"/>
    <property type="molecule type" value="Genomic_DNA"/>
</dbReference>
<evidence type="ECO:0000256" key="4">
    <source>
        <dbReference type="ARBA" id="ARBA00022737"/>
    </source>
</evidence>
<dbReference type="GO" id="GO:0042254">
    <property type="term" value="P:ribosome biogenesis"/>
    <property type="evidence" value="ECO:0007669"/>
    <property type="project" value="UniProtKB-KW"/>
</dbReference>
<comment type="caution">
    <text evidence="9">The sequence shown here is derived from an EMBL/GenBank/DDBJ whole genome shotgun (WGS) entry which is preliminary data.</text>
</comment>
<dbReference type="Gene3D" id="3.40.50.300">
    <property type="entry name" value="P-loop containing nucleotide triphosphate hydrolases"/>
    <property type="match status" value="2"/>
</dbReference>
<keyword evidence="5 7" id="KW-0547">Nucleotide-binding</keyword>
<evidence type="ECO:0000313" key="9">
    <source>
        <dbReference type="EMBL" id="GFR80552.1"/>
    </source>
</evidence>
<dbReference type="NCBIfam" id="TIGR03594">
    <property type="entry name" value="GTPase_EngA"/>
    <property type="match status" value="1"/>
</dbReference>
<evidence type="ECO:0000256" key="6">
    <source>
        <dbReference type="ARBA" id="ARBA00023134"/>
    </source>
</evidence>
<keyword evidence="6 7" id="KW-0342">GTP-binding</keyword>
<dbReference type="CDD" id="cd01895">
    <property type="entry name" value="EngA2"/>
    <property type="match status" value="1"/>
</dbReference>
<dbReference type="PRINTS" id="PR00326">
    <property type="entry name" value="GTP1OBG"/>
</dbReference>
<evidence type="ECO:0000256" key="2">
    <source>
        <dbReference type="ARBA" id="ARBA00020953"/>
    </source>
</evidence>
<protein>
    <recommendedName>
        <fullName evidence="2 7">GTPase Der</fullName>
    </recommendedName>
</protein>
<organism evidence="9 10">
    <name type="scientific">Elysia marginata</name>
    <dbReference type="NCBI Taxonomy" id="1093978"/>
    <lineage>
        <taxon>Eukaryota</taxon>
        <taxon>Metazoa</taxon>
        <taxon>Spiralia</taxon>
        <taxon>Lophotrochozoa</taxon>
        <taxon>Mollusca</taxon>
        <taxon>Gastropoda</taxon>
        <taxon>Heterobranchia</taxon>
        <taxon>Euthyneura</taxon>
        <taxon>Panpulmonata</taxon>
        <taxon>Sacoglossa</taxon>
        <taxon>Placobranchoidea</taxon>
        <taxon>Plakobranchidae</taxon>
        <taxon>Elysia</taxon>
    </lineage>
</organism>
<dbReference type="SUPFAM" id="SSF52540">
    <property type="entry name" value="P-loop containing nucleoside triphosphate hydrolases"/>
    <property type="match status" value="2"/>
</dbReference>
<dbReference type="PANTHER" id="PTHR43834:SF6">
    <property type="entry name" value="GTPASE DER"/>
    <property type="match status" value="1"/>
</dbReference>
<name>A0AAV4G4Z1_9GAST</name>
<comment type="function">
    <text evidence="7">GTPase that plays an essential role in the late steps of ribosome biogenesis.</text>
</comment>
<dbReference type="InterPro" id="IPR006073">
    <property type="entry name" value="GTP-bd"/>
</dbReference>
<dbReference type="GO" id="GO:0043022">
    <property type="term" value="F:ribosome binding"/>
    <property type="evidence" value="ECO:0007669"/>
    <property type="project" value="TreeGrafter"/>
</dbReference>
<dbReference type="InterPro" id="IPR031166">
    <property type="entry name" value="G_ENGA"/>
</dbReference>
<accession>A0AAV4G4Z1</accession>
<evidence type="ECO:0000256" key="1">
    <source>
        <dbReference type="ARBA" id="ARBA00008279"/>
    </source>
</evidence>
<dbReference type="InterPro" id="IPR016484">
    <property type="entry name" value="GTPase_Der"/>
</dbReference>
<dbReference type="CDD" id="cd01894">
    <property type="entry name" value="EngA1"/>
    <property type="match status" value="1"/>
</dbReference>
<dbReference type="AlphaFoldDB" id="A0AAV4G4Z1"/>
<dbReference type="Pfam" id="PF14714">
    <property type="entry name" value="KH_dom-like"/>
    <property type="match status" value="1"/>
</dbReference>
<dbReference type="PIRSF" id="PIRSF006485">
    <property type="entry name" value="GTP-binding_EngA"/>
    <property type="match status" value="1"/>
</dbReference>
<dbReference type="FunFam" id="3.40.50.300:FF:000040">
    <property type="entry name" value="GTPase Der"/>
    <property type="match status" value="1"/>
</dbReference>
<dbReference type="GO" id="GO:0005525">
    <property type="term" value="F:GTP binding"/>
    <property type="evidence" value="ECO:0007669"/>
    <property type="project" value="UniProtKB-KW"/>
</dbReference>